<feature type="region of interest" description="Disordered" evidence="1">
    <location>
        <begin position="1"/>
        <end position="27"/>
    </location>
</feature>
<dbReference type="Proteomes" id="UP000639643">
    <property type="component" value="Unassembled WGS sequence"/>
</dbReference>
<feature type="compositionally biased region" description="Basic and acidic residues" evidence="1">
    <location>
        <begin position="15"/>
        <end position="27"/>
    </location>
</feature>
<dbReference type="AlphaFoldDB" id="A0A8H6JF11"/>
<reference evidence="2" key="1">
    <citation type="journal article" date="2020" name="Phytopathology">
        <title>Genome Sequence Resources of Colletotrichum truncatum, C. plurivorum, C. musicola, and C. sojae: Four Species Pathogenic to Soybean (Glycine max).</title>
        <authorList>
            <person name="Rogerio F."/>
            <person name="Boufleur T.R."/>
            <person name="Ciampi-Guillardi M."/>
            <person name="Sukno S.A."/>
            <person name="Thon M.R."/>
            <person name="Massola Junior N.S."/>
            <person name="Baroncelli R."/>
        </authorList>
    </citation>
    <scope>NUCLEOTIDE SEQUENCE</scope>
    <source>
        <strain evidence="2">LFN0074</strain>
    </source>
</reference>
<name>A0A8H6JF11_9PEZI</name>
<dbReference type="OrthoDB" id="2017974at2759"/>
<proteinExistence type="predicted"/>
<dbReference type="EMBL" id="WIGM01000817">
    <property type="protein sequence ID" value="KAF6811466.1"/>
    <property type="molecule type" value="Genomic_DNA"/>
</dbReference>
<protein>
    <submittedName>
        <fullName evidence="2">Uncharacterized protein</fullName>
    </submittedName>
</protein>
<evidence type="ECO:0000313" key="2">
    <source>
        <dbReference type="EMBL" id="KAF6811466.1"/>
    </source>
</evidence>
<sequence length="115" mass="13111">MTESKCIEANNVQGAEKEPVQGPDHEQRQAPIAFRRALPNVSFVMLYAAPAPLASPPLCYLPNKYAMPAHIWRRSVHSFLELLRYRLSHSLESIPMFIYLAQFGDDLFVWHATIS</sequence>
<organism evidence="2 3">
    <name type="scientific">Colletotrichum musicola</name>
    <dbReference type="NCBI Taxonomy" id="2175873"/>
    <lineage>
        <taxon>Eukaryota</taxon>
        <taxon>Fungi</taxon>
        <taxon>Dikarya</taxon>
        <taxon>Ascomycota</taxon>
        <taxon>Pezizomycotina</taxon>
        <taxon>Sordariomycetes</taxon>
        <taxon>Hypocreomycetidae</taxon>
        <taxon>Glomerellales</taxon>
        <taxon>Glomerellaceae</taxon>
        <taxon>Colletotrichum</taxon>
        <taxon>Colletotrichum orchidearum species complex</taxon>
    </lineage>
</organism>
<accession>A0A8H6JF11</accession>
<evidence type="ECO:0000313" key="3">
    <source>
        <dbReference type="Proteomes" id="UP000639643"/>
    </source>
</evidence>
<evidence type="ECO:0000256" key="1">
    <source>
        <dbReference type="SAM" id="MobiDB-lite"/>
    </source>
</evidence>
<gene>
    <name evidence="2" type="ORF">CMUS01_13257</name>
</gene>
<comment type="caution">
    <text evidence="2">The sequence shown here is derived from an EMBL/GenBank/DDBJ whole genome shotgun (WGS) entry which is preliminary data.</text>
</comment>
<keyword evidence="3" id="KW-1185">Reference proteome</keyword>